<evidence type="ECO:0000313" key="2">
    <source>
        <dbReference type="EMBL" id="MBE9465498.1"/>
    </source>
</evidence>
<protein>
    <submittedName>
        <fullName evidence="2">Uncharacterized protein</fullName>
    </submittedName>
</protein>
<keyword evidence="3" id="KW-1185">Reference proteome</keyword>
<dbReference type="RefSeq" id="WP_194123795.1">
    <property type="nucleotide sequence ID" value="NZ_JACYGY010000002.1"/>
</dbReference>
<reference evidence="3" key="1">
    <citation type="submission" date="2023-07" db="EMBL/GenBank/DDBJ databases">
        <title>Dyadobacter sp. nov 'subterranea' isolated from contaminted grondwater.</title>
        <authorList>
            <person name="Szabo I."/>
            <person name="Al-Omari J."/>
            <person name="Szerdahelyi S.G."/>
            <person name="Rado J."/>
        </authorList>
    </citation>
    <scope>NUCLEOTIDE SEQUENCE [LARGE SCALE GENOMIC DNA]</scope>
    <source>
        <strain evidence="3">UP-52</strain>
    </source>
</reference>
<feature type="transmembrane region" description="Helical" evidence="1">
    <location>
        <begin position="223"/>
        <end position="243"/>
    </location>
</feature>
<keyword evidence="1" id="KW-0472">Membrane</keyword>
<dbReference type="Proteomes" id="UP000634134">
    <property type="component" value="Unassembled WGS sequence"/>
</dbReference>
<name>A0ABR9WJD7_9BACT</name>
<gene>
    <name evidence="2" type="ORF">IEE83_26750</name>
</gene>
<evidence type="ECO:0000313" key="3">
    <source>
        <dbReference type="Proteomes" id="UP000634134"/>
    </source>
</evidence>
<keyword evidence="1" id="KW-1133">Transmembrane helix</keyword>
<dbReference type="EMBL" id="JACYGY010000002">
    <property type="protein sequence ID" value="MBE9465498.1"/>
    <property type="molecule type" value="Genomic_DNA"/>
</dbReference>
<evidence type="ECO:0000256" key="1">
    <source>
        <dbReference type="SAM" id="Phobius"/>
    </source>
</evidence>
<sequence>MSKTSSSQSHTKSEKTVERSMLNDLQESILFDSDTLVKFKTLFKNEDGQYPVQTLIFDAKEQLDVLLSLNPLDPSLIKSIKRNLINSTNSLLEINVSWSDMINEYKRLEKSGSLLNVDKLAQDFYLRLDAFLSVLQGEISEFINNIGPVINFLLIKKFNRSKEEIEVLESRAINATKDIEEKNILATELVNNMAMLPTKQQIASFSQIFGDESESFRSSSKGWIAGVFACLIGVVGASVYYSWLVTDEEFSKFSVNQIIQFNLTKILTISALFYGLAICNKNYKSSKHNQILNKHRANALASFQAFVESPNADATTKNAVLLEATKTIYGVQQTGYVQTDNDDSPNKIIEMIQSVQPK</sequence>
<accession>A0ABR9WJD7</accession>
<organism evidence="2 3">
    <name type="scientific">Dyadobacter subterraneus</name>
    <dbReference type="NCBI Taxonomy" id="2773304"/>
    <lineage>
        <taxon>Bacteria</taxon>
        <taxon>Pseudomonadati</taxon>
        <taxon>Bacteroidota</taxon>
        <taxon>Cytophagia</taxon>
        <taxon>Cytophagales</taxon>
        <taxon>Spirosomataceae</taxon>
        <taxon>Dyadobacter</taxon>
    </lineage>
</organism>
<comment type="caution">
    <text evidence="2">The sequence shown here is derived from an EMBL/GenBank/DDBJ whole genome shotgun (WGS) entry which is preliminary data.</text>
</comment>
<keyword evidence="1" id="KW-0812">Transmembrane</keyword>
<feature type="transmembrane region" description="Helical" evidence="1">
    <location>
        <begin position="258"/>
        <end position="279"/>
    </location>
</feature>
<proteinExistence type="predicted"/>